<dbReference type="PROSITE" id="PS50137">
    <property type="entry name" value="DS_RBD"/>
    <property type="match status" value="1"/>
</dbReference>
<keyword evidence="7" id="KW-0479">Metal-binding</keyword>
<evidence type="ECO:0000313" key="16">
    <source>
        <dbReference type="EMBL" id="KAJ0975753.1"/>
    </source>
</evidence>
<evidence type="ECO:0000256" key="8">
    <source>
        <dbReference type="ARBA" id="ARBA00022842"/>
    </source>
</evidence>
<dbReference type="FunFam" id="3.40.50.150:FF:000215">
    <property type="entry name" value="Hua enhancer1"/>
    <property type="match status" value="1"/>
</dbReference>
<keyword evidence="17" id="KW-1185">Reference proteome</keyword>
<gene>
    <name evidence="16" type="ORF">J5N97_017718</name>
</gene>
<evidence type="ECO:0000256" key="12">
    <source>
        <dbReference type="ARBA" id="ARBA00048418"/>
    </source>
</evidence>
<keyword evidence="10" id="KW-0943">RNA-mediated gene silencing</keyword>
<accession>A0A9D5HGU8</accession>
<dbReference type="InterPro" id="IPR040870">
    <property type="entry name" value="HEN1_dsRBD2"/>
</dbReference>
<reference evidence="16" key="1">
    <citation type="submission" date="2021-03" db="EMBL/GenBank/DDBJ databases">
        <authorList>
            <person name="Li Z."/>
            <person name="Yang C."/>
        </authorList>
    </citation>
    <scope>NUCLEOTIDE SEQUENCE</scope>
    <source>
        <strain evidence="16">Dzin_1.0</strain>
        <tissue evidence="16">Leaf</tissue>
    </source>
</reference>
<evidence type="ECO:0000256" key="7">
    <source>
        <dbReference type="ARBA" id="ARBA00022723"/>
    </source>
</evidence>
<evidence type="ECO:0000256" key="10">
    <source>
        <dbReference type="ARBA" id="ARBA00023158"/>
    </source>
</evidence>
<dbReference type="AlphaFoldDB" id="A0A9D5HGU8"/>
<dbReference type="Proteomes" id="UP001085076">
    <property type="component" value="Miscellaneous, Linkage group lg04"/>
</dbReference>
<dbReference type="OrthoDB" id="2154311at2759"/>
<evidence type="ECO:0000256" key="9">
    <source>
        <dbReference type="ARBA" id="ARBA00022884"/>
    </source>
</evidence>
<keyword evidence="6" id="KW-0949">S-adenosyl-L-methionine</keyword>
<evidence type="ECO:0000256" key="4">
    <source>
        <dbReference type="ARBA" id="ARBA00022603"/>
    </source>
</evidence>
<keyword evidence="4" id="KW-0489">Methyltransferase</keyword>
<dbReference type="InterPro" id="IPR036514">
    <property type="entry name" value="SGNH_hydro_sf"/>
</dbReference>
<dbReference type="GO" id="GO:0005634">
    <property type="term" value="C:nucleus"/>
    <property type="evidence" value="ECO:0007669"/>
    <property type="project" value="TreeGrafter"/>
</dbReference>
<evidence type="ECO:0000256" key="5">
    <source>
        <dbReference type="ARBA" id="ARBA00022679"/>
    </source>
</evidence>
<comment type="similarity">
    <text evidence="2">Belongs to the methyltransferase superfamily. HEN1 family.</text>
</comment>
<dbReference type="SUPFAM" id="SSF53335">
    <property type="entry name" value="S-adenosyl-L-methionine-dependent methyltransferases"/>
    <property type="match status" value="1"/>
</dbReference>
<keyword evidence="8" id="KW-0460">Magnesium</keyword>
<dbReference type="GO" id="GO:0001510">
    <property type="term" value="P:RNA methylation"/>
    <property type="evidence" value="ECO:0007669"/>
    <property type="project" value="InterPro"/>
</dbReference>
<dbReference type="Gene3D" id="3.40.50.150">
    <property type="entry name" value="Vaccinia Virus protein VP39"/>
    <property type="match status" value="1"/>
</dbReference>
<comment type="cofactor">
    <cofactor evidence="1">
        <name>Mg(2+)</name>
        <dbReference type="ChEBI" id="CHEBI:18420"/>
    </cofactor>
</comment>
<dbReference type="InterPro" id="IPR029063">
    <property type="entry name" value="SAM-dependent_MTases_sf"/>
</dbReference>
<protein>
    <recommendedName>
        <fullName evidence="3">Small RNA 2'-O-methyltransferase</fullName>
        <ecNumber evidence="11">2.1.1.386</ecNumber>
    </recommendedName>
</protein>
<dbReference type="GO" id="GO:0003723">
    <property type="term" value="F:RNA binding"/>
    <property type="evidence" value="ECO:0007669"/>
    <property type="project" value="UniProtKB-UniRule"/>
</dbReference>
<feature type="region of interest" description="Disordered" evidence="14">
    <location>
        <begin position="1"/>
        <end position="23"/>
    </location>
</feature>
<name>A0A9D5HGU8_9LILI</name>
<evidence type="ECO:0000256" key="1">
    <source>
        <dbReference type="ARBA" id="ARBA00001946"/>
    </source>
</evidence>
<comment type="catalytic activity">
    <reaction evidence="12">
        <text>small RNA 3'-end nucleotide + S-adenosyl-L-methionine = small RNA 3'-end 2'-O-methylnucleotide + S-adenosyl-L-homocysteine + H(+)</text>
        <dbReference type="Rhea" id="RHEA:37887"/>
        <dbReference type="Rhea" id="RHEA-COMP:10415"/>
        <dbReference type="Rhea" id="RHEA-COMP:10416"/>
        <dbReference type="ChEBI" id="CHEBI:15378"/>
        <dbReference type="ChEBI" id="CHEBI:57856"/>
        <dbReference type="ChEBI" id="CHEBI:59789"/>
        <dbReference type="ChEBI" id="CHEBI:74896"/>
        <dbReference type="ChEBI" id="CHEBI:74898"/>
        <dbReference type="EC" id="2.1.1.386"/>
    </reaction>
</comment>
<evidence type="ECO:0000256" key="3">
    <source>
        <dbReference type="ARBA" id="ARBA00021330"/>
    </source>
</evidence>
<dbReference type="GO" id="GO:0090486">
    <property type="term" value="F:small RNA 2'-O-methyltransferase activity"/>
    <property type="evidence" value="ECO:0007669"/>
    <property type="project" value="UniProtKB-EC"/>
</dbReference>
<evidence type="ECO:0000256" key="14">
    <source>
        <dbReference type="SAM" id="MobiDB-lite"/>
    </source>
</evidence>
<dbReference type="PANTHER" id="PTHR21404:SF3">
    <property type="entry name" value="SMALL RNA 2'-O-METHYLTRANSFERASE"/>
    <property type="match status" value="1"/>
</dbReference>
<dbReference type="Pfam" id="PF17842">
    <property type="entry name" value="dsRBD2"/>
    <property type="match status" value="1"/>
</dbReference>
<comment type="caution">
    <text evidence="16">The sequence shown here is derived from an EMBL/GenBank/DDBJ whole genome shotgun (WGS) entry which is preliminary data.</text>
</comment>
<dbReference type="EMBL" id="JAGGNH010000004">
    <property type="protein sequence ID" value="KAJ0975753.1"/>
    <property type="molecule type" value="Genomic_DNA"/>
</dbReference>
<dbReference type="InterPro" id="IPR026610">
    <property type="entry name" value="Hen1"/>
</dbReference>
<dbReference type="Gene3D" id="2.60.120.650">
    <property type="entry name" value="Cupin"/>
    <property type="match status" value="1"/>
</dbReference>
<keyword evidence="5" id="KW-0808">Transferase</keyword>
<dbReference type="Pfam" id="PF21224">
    <property type="entry name" value="Hen1_LCD"/>
    <property type="match status" value="1"/>
</dbReference>
<sequence length="746" mass="83906">MTRRRNISSSSENNDCAASDTEEKFGFQSGSDFTLKTFQEFADDFKEQYFGMRDISENFVDGEEHPVKGWQPSVEDIEGEYWRMVEKPTEEVHYGADLETGVLAVAFLKHLPSTDQNTGSVPDVRSPVAPNSDFPIGPSNNVNSSNQCLLKQKANDRSCFDLYTDKVPTVNRDRWLGEVAVGNAPLLMAIWMLQRRARLFLRESAVRLYYLDARKILVTNVGPIGCTPYMRERSSQSSTKCFDFANQVTEYLNRRLMDLVLELSSTLDISIFVYANVYNIVSNIIQNYRKYGFDIADLSWCRFAGRYGGLIPCNLKSKLCSDGTKKKDAEQSAAKIAIEKLGIQSMTHNLTPQEALDELVARVSGLFTDEFLSSPHPLTRHFKVALKKLDGCFGRIPISVIAAYEVKVGNLCKVINPDVDSDPLLFISLIMKAAEMSGSLISINREPWISRKGPYSPEHWLSEPLFTVKCLDSPDHVANREHERRSTFQCEVTVLSRRGDPIIECSVEGTFRKEVDSIQTAALKVLIDFGCGSGSLLDSLLEHSTTLEKIVGVDISVKGLTRAAKILHSKLSVNSSNIQSAILYDGSITEFDSRLCGFDIGTCLEVIEHMEEHQAHLFGDVALSLFRPRVLIVSTPNYEYNSILQRSSLPSKEDDPDDKSVPCRFRNFDHKFEWTREQFEHWARSLASRHNYSVVFSGVGGSGDIEPGFASQIAVFRITINVDGKCLVGEDFCHPYNVIWEWSHKN</sequence>
<evidence type="ECO:0000256" key="11">
    <source>
        <dbReference type="ARBA" id="ARBA00035025"/>
    </source>
</evidence>
<evidence type="ECO:0000256" key="6">
    <source>
        <dbReference type="ARBA" id="ARBA00022691"/>
    </source>
</evidence>
<dbReference type="GO" id="GO:0030422">
    <property type="term" value="P:siRNA processing"/>
    <property type="evidence" value="ECO:0007669"/>
    <property type="project" value="TreeGrafter"/>
</dbReference>
<reference evidence="16" key="2">
    <citation type="journal article" date="2022" name="Hortic Res">
        <title>The genome of Dioscorea zingiberensis sheds light on the biosynthesis, origin and evolution of the medicinally important diosgenin saponins.</title>
        <authorList>
            <person name="Li Y."/>
            <person name="Tan C."/>
            <person name="Li Z."/>
            <person name="Guo J."/>
            <person name="Li S."/>
            <person name="Chen X."/>
            <person name="Wang C."/>
            <person name="Dai X."/>
            <person name="Yang H."/>
            <person name="Song W."/>
            <person name="Hou L."/>
            <person name="Xu J."/>
            <person name="Tong Z."/>
            <person name="Xu A."/>
            <person name="Yuan X."/>
            <person name="Wang W."/>
            <person name="Yang Q."/>
            <person name="Chen L."/>
            <person name="Sun Z."/>
            <person name="Wang K."/>
            <person name="Pan B."/>
            <person name="Chen J."/>
            <person name="Bao Y."/>
            <person name="Liu F."/>
            <person name="Qi X."/>
            <person name="Gang D.R."/>
            <person name="Wen J."/>
            <person name="Li J."/>
        </authorList>
    </citation>
    <scope>NUCLEOTIDE SEQUENCE</scope>
    <source>
        <strain evidence="16">Dzin_1.0</strain>
    </source>
</reference>
<dbReference type="Gene3D" id="3.40.50.1110">
    <property type="entry name" value="SGNH hydrolase"/>
    <property type="match status" value="1"/>
</dbReference>
<proteinExistence type="inferred from homology"/>
<dbReference type="GO" id="GO:0046872">
    <property type="term" value="F:metal ion binding"/>
    <property type="evidence" value="ECO:0007669"/>
    <property type="project" value="UniProtKB-KW"/>
</dbReference>
<evidence type="ECO:0000256" key="2">
    <source>
        <dbReference type="ARBA" id="ARBA00009026"/>
    </source>
</evidence>
<evidence type="ECO:0000256" key="13">
    <source>
        <dbReference type="PROSITE-ProRule" id="PRU00266"/>
    </source>
</evidence>
<keyword evidence="9 13" id="KW-0694">RNA-binding</keyword>
<evidence type="ECO:0000259" key="15">
    <source>
        <dbReference type="PROSITE" id="PS50137"/>
    </source>
</evidence>
<dbReference type="GO" id="GO:0005737">
    <property type="term" value="C:cytoplasm"/>
    <property type="evidence" value="ECO:0007669"/>
    <property type="project" value="TreeGrafter"/>
</dbReference>
<organism evidence="16 17">
    <name type="scientific">Dioscorea zingiberensis</name>
    <dbReference type="NCBI Taxonomy" id="325984"/>
    <lineage>
        <taxon>Eukaryota</taxon>
        <taxon>Viridiplantae</taxon>
        <taxon>Streptophyta</taxon>
        <taxon>Embryophyta</taxon>
        <taxon>Tracheophyta</taxon>
        <taxon>Spermatophyta</taxon>
        <taxon>Magnoliopsida</taxon>
        <taxon>Liliopsida</taxon>
        <taxon>Dioscoreales</taxon>
        <taxon>Dioscoreaceae</taxon>
        <taxon>Dioscorea</taxon>
    </lineage>
</organism>
<dbReference type="InterPro" id="IPR014720">
    <property type="entry name" value="dsRBD_dom"/>
</dbReference>
<feature type="domain" description="DRBM" evidence="15">
    <location>
        <begin position="323"/>
        <end position="343"/>
    </location>
</feature>
<dbReference type="PANTHER" id="PTHR21404">
    <property type="entry name" value="HEN1"/>
    <property type="match status" value="1"/>
</dbReference>
<evidence type="ECO:0000313" key="17">
    <source>
        <dbReference type="Proteomes" id="UP001085076"/>
    </source>
</evidence>
<dbReference type="EC" id="2.1.1.386" evidence="11"/>